<accession>A0A1M6R675</accession>
<dbReference type="Proteomes" id="UP000184130">
    <property type="component" value="Unassembled WGS sequence"/>
</dbReference>
<dbReference type="AlphaFoldDB" id="A0A1M6R675"/>
<proteinExistence type="predicted"/>
<evidence type="ECO:0000313" key="1">
    <source>
        <dbReference type="EMBL" id="SHK27943.1"/>
    </source>
</evidence>
<dbReference type="EMBL" id="FRBD01000001">
    <property type="protein sequence ID" value="SHK27943.1"/>
    <property type="molecule type" value="Genomic_DNA"/>
</dbReference>
<gene>
    <name evidence="1" type="ORF">SAMN05216463_101102</name>
</gene>
<sequence>MNELQMVKQLIDIKAADDFCSRMLGIYAMMRVDDITKIWGHSIPKSDANYALADNVKNLYNQGLRTVRDKLGAHYQTPAGTVDLFASVEIFKSIDYANTVCLIDEISRVQLLIEGCGVVANGMCETDLGIAKGILEELYSDDQAYLTCGALDTFGINKGGVMTMSEPQVKGQYLRSIEVMVDVAKNLLDGGYSEIETKRMFKRLYVCTVFNYHDNLITRKDINDKAVQYEEGLDRLFPKLISINDNKAVLEKAFDQFENIYQIEPFIKKYRKVRDHACAHFDENSTVMDINKELDLLNTDKLSEVYGYMLNMFNYIANNVFLLKAVTLPARVPIYGVQMETAGDIESFYGEKPAGDIPPTMGCVEIMRAIRKNTEDYGAACDALQKKLMSHDEEEYQEMVGFIAQRLREPSVSNEEQTVIILALKNAKRCFPERLQRTLVSMINDKVIFKLHDAHLLWLLSSNCREDKNIDMMKLLDSIIIQQKIIPTSLSLLALLHMMVEKRHSYIVGTNKAHEVAEEIKNYCESVKNPTEKCLLMMVLSQHWFWDRELEYYRSYETKYTEYFQKETEKALDAYFTYIKLQDQQEIELCKGYLKKNLLLLVLYRLAYYEQERNQTPNLYMEAWRFNCFVRTKCYIYEAFGVGLMEELMGNKESAKSIFEKLVKENPIHRDAIKTLEDFYKRNPEMMR</sequence>
<name>A0A1M6R675_XYLRU</name>
<reference evidence="1 2" key="1">
    <citation type="submission" date="2016-11" db="EMBL/GenBank/DDBJ databases">
        <authorList>
            <person name="Jaros S."/>
            <person name="Januszkiewicz K."/>
            <person name="Wedrychowicz H."/>
        </authorList>
    </citation>
    <scope>NUCLEOTIDE SEQUENCE [LARGE SCALE GENOMIC DNA]</scope>
    <source>
        <strain evidence="1 2">KHT3</strain>
    </source>
</reference>
<evidence type="ECO:0000313" key="2">
    <source>
        <dbReference type="Proteomes" id="UP000184130"/>
    </source>
</evidence>
<organism evidence="1 2">
    <name type="scientific">Xylanibacter ruminicola</name>
    <name type="common">Prevotella ruminicola</name>
    <dbReference type="NCBI Taxonomy" id="839"/>
    <lineage>
        <taxon>Bacteria</taxon>
        <taxon>Pseudomonadati</taxon>
        <taxon>Bacteroidota</taxon>
        <taxon>Bacteroidia</taxon>
        <taxon>Bacteroidales</taxon>
        <taxon>Prevotellaceae</taxon>
        <taxon>Xylanibacter</taxon>
    </lineage>
</organism>
<protein>
    <submittedName>
        <fullName evidence="1">Uncharacterized protein</fullName>
    </submittedName>
</protein>